<sequence length="333" mass="37436">MLQPCPCLRPDAQLRIANHGVEIELTDAVFSVSGLPEVPLLQAIMSMNGLLDVAAIARQSGLSPHAVQIVVRRLEQVELLGYVSPMTGDAFSPDSFNTLCASLYRQWKARLFAHPLWTGMAQGSLPRSVFIGWVVESWWFVTGIQERLPMAIACCEDPTLRAMFARHFAQEWDHFRYFERALDELEVTLEERKRSLPLPATRALLHLMRAAARVDPLRYAVCSGFLESTSSDRADARAFFDRVAIRYGGADQACVRPMAEHLALDEEYGHEGVVRRVTRAVGPIERARACSALRDAFALVETLEMWSTDILRHYQSSAAFPLCAQRSYRGVRK</sequence>
<dbReference type="Proteomes" id="UP000297258">
    <property type="component" value="Unassembled WGS sequence"/>
</dbReference>
<dbReference type="SUPFAM" id="SSF48613">
    <property type="entry name" value="Heme oxygenase-like"/>
    <property type="match status" value="1"/>
</dbReference>
<evidence type="ECO:0000259" key="1">
    <source>
        <dbReference type="Pfam" id="PF03070"/>
    </source>
</evidence>
<organism evidence="2 3">
    <name type="scientific">Massilia horti</name>
    <dbReference type="NCBI Taxonomy" id="2562153"/>
    <lineage>
        <taxon>Bacteria</taxon>
        <taxon>Pseudomonadati</taxon>
        <taxon>Pseudomonadota</taxon>
        <taxon>Betaproteobacteria</taxon>
        <taxon>Burkholderiales</taxon>
        <taxon>Oxalobacteraceae</taxon>
        <taxon>Telluria group</taxon>
        <taxon>Massilia</taxon>
    </lineage>
</organism>
<dbReference type="InterPro" id="IPR004305">
    <property type="entry name" value="Thiaminase-2/PQQC"/>
</dbReference>
<comment type="caution">
    <text evidence="2">The sequence shown here is derived from an EMBL/GenBank/DDBJ whole genome shotgun (WGS) entry which is preliminary data.</text>
</comment>
<evidence type="ECO:0000313" key="2">
    <source>
        <dbReference type="EMBL" id="TFW33644.1"/>
    </source>
</evidence>
<gene>
    <name evidence="2" type="ORF">E4O92_06530</name>
</gene>
<proteinExistence type="predicted"/>
<dbReference type="EMBL" id="SPUM01000038">
    <property type="protein sequence ID" value="TFW33644.1"/>
    <property type="molecule type" value="Genomic_DNA"/>
</dbReference>
<dbReference type="Gene3D" id="1.20.910.10">
    <property type="entry name" value="Heme oxygenase-like"/>
    <property type="match status" value="1"/>
</dbReference>
<dbReference type="InterPro" id="IPR016084">
    <property type="entry name" value="Haem_Oase-like_multi-hlx"/>
</dbReference>
<name>A0A4Y9T362_9BURK</name>
<keyword evidence="3" id="KW-1185">Reference proteome</keyword>
<dbReference type="OrthoDB" id="49685at2"/>
<evidence type="ECO:0000313" key="3">
    <source>
        <dbReference type="Proteomes" id="UP000297258"/>
    </source>
</evidence>
<reference evidence="2 3" key="1">
    <citation type="submission" date="2019-03" db="EMBL/GenBank/DDBJ databases">
        <title>Draft genome of Massilia hortus sp. nov., a novel bacterial species of the Oxalobacteraceae family.</title>
        <authorList>
            <person name="Peta V."/>
            <person name="Raths R."/>
            <person name="Bucking H."/>
        </authorList>
    </citation>
    <scope>NUCLEOTIDE SEQUENCE [LARGE SCALE GENOMIC DNA]</scope>
    <source>
        <strain evidence="2 3">ONC3</strain>
    </source>
</reference>
<dbReference type="Pfam" id="PF03070">
    <property type="entry name" value="TENA_THI-4"/>
    <property type="match status" value="1"/>
</dbReference>
<protein>
    <recommendedName>
        <fullName evidence="1">Thiaminase-2/PQQC domain-containing protein</fullName>
    </recommendedName>
</protein>
<feature type="domain" description="Thiaminase-2/PQQC" evidence="1">
    <location>
        <begin position="105"/>
        <end position="224"/>
    </location>
</feature>
<dbReference type="RefSeq" id="WP_135188943.1">
    <property type="nucleotide sequence ID" value="NZ_SPUM01000038.1"/>
</dbReference>
<dbReference type="AlphaFoldDB" id="A0A4Y9T362"/>
<accession>A0A4Y9T362</accession>